<feature type="transmembrane region" description="Helical" evidence="2">
    <location>
        <begin position="159"/>
        <end position="180"/>
    </location>
</feature>
<evidence type="ECO:0000256" key="1">
    <source>
        <dbReference type="SAM" id="MobiDB-lite"/>
    </source>
</evidence>
<keyword evidence="2" id="KW-0812">Transmembrane</keyword>
<proteinExistence type="predicted"/>
<name>A0A7S0FK17_9STRA</name>
<sequence length="259" mass="27644">MESVVGVFMLLLGMYGVTKAVRKRRMVGDDPSTLPLTKDDLIGGHENDDDASIALVPIKKSRNKSAEDMGKGSGYDGSGSEQDDKDDVASTSDEKAKLHINKGEPSMSLADVDDSKAAVASLAPPVDKSFGSYISERMSSILSWFQGIRLFSKTYSPRLIALAVGIVHGVAGPGGILGVIPAVHLQDWKLAAVYLGTFCITSTLAMGSFAALYGSFSAKISDQTHLEFQLECFSAALSIIVGVIWLSLIFLGKLEDFFP</sequence>
<dbReference type="EMBL" id="HBEJ01005650">
    <property type="protein sequence ID" value="CAD8365183.1"/>
    <property type="molecule type" value="Transcribed_RNA"/>
</dbReference>
<feature type="transmembrane region" description="Helical" evidence="2">
    <location>
        <begin position="192"/>
        <end position="216"/>
    </location>
</feature>
<dbReference type="PANTHER" id="PTHR33876:SF4">
    <property type="entry name" value="CHLOROPLAST PROTEIN FOR GROWTH AND FERTILITY 2"/>
    <property type="match status" value="1"/>
</dbReference>
<organism evidence="3">
    <name type="scientific">Minutocellus polymorphus</name>
    <dbReference type="NCBI Taxonomy" id="265543"/>
    <lineage>
        <taxon>Eukaryota</taxon>
        <taxon>Sar</taxon>
        <taxon>Stramenopiles</taxon>
        <taxon>Ochrophyta</taxon>
        <taxon>Bacillariophyta</taxon>
        <taxon>Mediophyceae</taxon>
        <taxon>Cymatosirophycidae</taxon>
        <taxon>Cymatosirales</taxon>
        <taxon>Cymatosiraceae</taxon>
        <taxon>Minutocellus</taxon>
    </lineage>
</organism>
<evidence type="ECO:0000256" key="2">
    <source>
        <dbReference type="SAM" id="Phobius"/>
    </source>
</evidence>
<feature type="region of interest" description="Disordered" evidence="1">
    <location>
        <begin position="64"/>
        <end position="97"/>
    </location>
</feature>
<keyword evidence="2" id="KW-0472">Membrane</keyword>
<feature type="transmembrane region" description="Helical" evidence="2">
    <location>
        <begin position="228"/>
        <end position="251"/>
    </location>
</feature>
<evidence type="ECO:0000313" key="3">
    <source>
        <dbReference type="EMBL" id="CAD8365183.1"/>
    </source>
</evidence>
<dbReference type="AlphaFoldDB" id="A0A7S0FK17"/>
<keyword evidence="2" id="KW-1133">Transmembrane helix</keyword>
<reference evidence="3" key="1">
    <citation type="submission" date="2021-01" db="EMBL/GenBank/DDBJ databases">
        <authorList>
            <person name="Corre E."/>
            <person name="Pelletier E."/>
            <person name="Niang G."/>
            <person name="Scheremetjew M."/>
            <person name="Finn R."/>
            <person name="Kale V."/>
            <person name="Holt S."/>
            <person name="Cochrane G."/>
            <person name="Meng A."/>
            <person name="Brown T."/>
            <person name="Cohen L."/>
        </authorList>
    </citation>
    <scope>NUCLEOTIDE SEQUENCE</scope>
    <source>
        <strain evidence="3">CCMP3303</strain>
    </source>
</reference>
<gene>
    <name evidence="3" type="ORF">MPOL1434_LOCUS3308</name>
</gene>
<protein>
    <submittedName>
        <fullName evidence="3">Uncharacterized protein</fullName>
    </submittedName>
</protein>
<accession>A0A7S0FK17</accession>
<feature type="transmembrane region" description="Helical" evidence="2">
    <location>
        <begin position="6"/>
        <end position="22"/>
    </location>
</feature>
<dbReference type="PANTHER" id="PTHR33876">
    <property type="entry name" value="UNNAMED PRODUCT"/>
    <property type="match status" value="1"/>
</dbReference>
<dbReference type="InterPro" id="IPR052776">
    <property type="entry name" value="Chloro_ReproSupport/MetalTrans"/>
</dbReference>